<comment type="caution">
    <text evidence="3">The sequence shown here is derived from an EMBL/GenBank/DDBJ whole genome shotgun (WGS) entry which is preliminary data.</text>
</comment>
<name>A0A846TUU1_9MICC</name>
<sequence length="93" mass="10338">MSATNSPTPAQQSPAARTPRETPGSGMNLWGWLAVVLFVTSGVAMTAMLILKWINGGDEVWPWFTRYAFFAFPAAFLCLVLALVQTLLQRRRH</sequence>
<evidence type="ECO:0000313" key="4">
    <source>
        <dbReference type="Proteomes" id="UP000521379"/>
    </source>
</evidence>
<feature type="transmembrane region" description="Helical" evidence="2">
    <location>
        <begin position="67"/>
        <end position="88"/>
    </location>
</feature>
<accession>A0A846TUU1</accession>
<feature type="compositionally biased region" description="Polar residues" evidence="1">
    <location>
        <begin position="1"/>
        <end position="15"/>
    </location>
</feature>
<dbReference type="AlphaFoldDB" id="A0A846TUU1"/>
<dbReference type="Proteomes" id="UP000521379">
    <property type="component" value="Unassembled WGS sequence"/>
</dbReference>
<evidence type="ECO:0000256" key="1">
    <source>
        <dbReference type="SAM" id="MobiDB-lite"/>
    </source>
</evidence>
<feature type="transmembrane region" description="Helical" evidence="2">
    <location>
        <begin position="29"/>
        <end position="55"/>
    </location>
</feature>
<dbReference type="RefSeq" id="WP_157980431.1">
    <property type="nucleotide sequence ID" value="NZ_JAAVUN010000004.1"/>
</dbReference>
<feature type="region of interest" description="Disordered" evidence="1">
    <location>
        <begin position="1"/>
        <end position="23"/>
    </location>
</feature>
<keyword evidence="2" id="KW-0812">Transmembrane</keyword>
<evidence type="ECO:0000256" key="2">
    <source>
        <dbReference type="SAM" id="Phobius"/>
    </source>
</evidence>
<organism evidence="3 4">
    <name type="scientific">Kocuria subflava</name>
    <dbReference type="NCBI Taxonomy" id="1736139"/>
    <lineage>
        <taxon>Bacteria</taxon>
        <taxon>Bacillati</taxon>
        <taxon>Actinomycetota</taxon>
        <taxon>Actinomycetes</taxon>
        <taxon>Micrococcales</taxon>
        <taxon>Micrococcaceae</taxon>
        <taxon>Kocuria</taxon>
    </lineage>
</organism>
<gene>
    <name evidence="3" type="ORF">GTW58_03460</name>
</gene>
<keyword evidence="2" id="KW-0472">Membrane</keyword>
<dbReference type="EMBL" id="JAAVUN010000004">
    <property type="protein sequence ID" value="NKE09017.1"/>
    <property type="molecule type" value="Genomic_DNA"/>
</dbReference>
<reference evidence="3 4" key="1">
    <citation type="submission" date="2020-02" db="EMBL/GenBank/DDBJ databases">
        <authorList>
            <person name="Sun Q."/>
        </authorList>
    </citation>
    <scope>NUCLEOTIDE SEQUENCE [LARGE SCALE GENOMIC DNA]</scope>
    <source>
        <strain evidence="3 4">YIM 13062</strain>
    </source>
</reference>
<evidence type="ECO:0000313" key="3">
    <source>
        <dbReference type="EMBL" id="NKE09017.1"/>
    </source>
</evidence>
<keyword evidence="2" id="KW-1133">Transmembrane helix</keyword>
<keyword evidence="4" id="KW-1185">Reference proteome</keyword>
<proteinExistence type="predicted"/>
<protein>
    <submittedName>
        <fullName evidence="3">Uncharacterized protein</fullName>
    </submittedName>
</protein>